<feature type="transmembrane region" description="Helical" evidence="10">
    <location>
        <begin position="173"/>
        <end position="195"/>
    </location>
</feature>
<evidence type="ECO:0000256" key="2">
    <source>
        <dbReference type="ARBA" id="ARBA00008869"/>
    </source>
</evidence>
<evidence type="ECO:0000313" key="13">
    <source>
        <dbReference type="Proteomes" id="UP000265100"/>
    </source>
</evidence>
<dbReference type="InterPro" id="IPR003593">
    <property type="entry name" value="AAA+_ATPase"/>
</dbReference>
<dbReference type="InterPro" id="IPR013525">
    <property type="entry name" value="ABC2_TM"/>
</dbReference>
<reference evidence="12" key="3">
    <citation type="submission" date="2025-08" db="UniProtKB">
        <authorList>
            <consortium name="Ensembl"/>
        </authorList>
    </citation>
    <scope>IDENTIFICATION</scope>
</reference>
<dbReference type="InterPro" id="IPR026082">
    <property type="entry name" value="ABCA"/>
</dbReference>
<evidence type="ECO:0000256" key="1">
    <source>
        <dbReference type="ARBA" id="ARBA00004141"/>
    </source>
</evidence>
<proteinExistence type="inferred from homology"/>
<feature type="transmembrane region" description="Helical" evidence="10">
    <location>
        <begin position="90"/>
        <end position="111"/>
    </location>
</feature>
<keyword evidence="7" id="KW-0067">ATP-binding</keyword>
<keyword evidence="13" id="KW-1185">Reference proteome</keyword>
<gene>
    <name evidence="12" type="primary">ABCA5</name>
</gene>
<evidence type="ECO:0000256" key="6">
    <source>
        <dbReference type="ARBA" id="ARBA00022741"/>
    </source>
</evidence>
<dbReference type="Gene3D" id="3.40.50.300">
    <property type="entry name" value="P-loop containing nucleotide triphosphate hydrolases"/>
    <property type="match status" value="2"/>
</dbReference>
<keyword evidence="8 10" id="KW-1133">Transmembrane helix</keyword>
<keyword evidence="6" id="KW-0547">Nucleotide-binding</keyword>
<feature type="transmembrane region" description="Helical" evidence="10">
    <location>
        <begin position="118"/>
        <end position="136"/>
    </location>
</feature>
<reference evidence="13" key="2">
    <citation type="submission" date="2023-03" db="EMBL/GenBank/DDBJ databases">
        <authorList>
            <consortium name="Wellcome Sanger Institute Data Sharing"/>
        </authorList>
    </citation>
    <scope>NUCLEOTIDE SEQUENCE [LARGE SCALE GENOMIC DNA]</scope>
</reference>
<dbReference type="GO" id="GO:0005524">
    <property type="term" value="F:ATP binding"/>
    <property type="evidence" value="ECO:0007669"/>
    <property type="project" value="UniProtKB-KW"/>
</dbReference>
<dbReference type="CDD" id="cd03263">
    <property type="entry name" value="ABC_subfamily_A"/>
    <property type="match status" value="2"/>
</dbReference>
<dbReference type="PANTHER" id="PTHR19229:SF209">
    <property type="entry name" value="ATP-BINDING CASSETTE SUB-FAMILY A MEMBER 5 ISOFORM X1"/>
    <property type="match status" value="1"/>
</dbReference>
<dbReference type="Pfam" id="PF00005">
    <property type="entry name" value="ABC_tran"/>
    <property type="match status" value="2"/>
</dbReference>
<dbReference type="InterPro" id="IPR003439">
    <property type="entry name" value="ABC_transporter-like_ATP-bd"/>
</dbReference>
<reference evidence="12" key="4">
    <citation type="submission" date="2025-09" db="UniProtKB">
        <authorList>
            <consortium name="Ensembl"/>
        </authorList>
    </citation>
    <scope>IDENTIFICATION</scope>
</reference>
<dbReference type="InterPro" id="IPR027417">
    <property type="entry name" value="P-loop_NTPase"/>
</dbReference>
<dbReference type="GO" id="GO:0005886">
    <property type="term" value="C:plasma membrane"/>
    <property type="evidence" value="ECO:0007669"/>
    <property type="project" value="UniProtKB-ARBA"/>
</dbReference>
<dbReference type="GO" id="GO:0005319">
    <property type="term" value="F:lipid transporter activity"/>
    <property type="evidence" value="ECO:0007669"/>
    <property type="project" value="TreeGrafter"/>
</dbReference>
<evidence type="ECO:0000256" key="8">
    <source>
        <dbReference type="ARBA" id="ARBA00022989"/>
    </source>
</evidence>
<dbReference type="PANTHER" id="PTHR19229">
    <property type="entry name" value="ATP-BINDING CASSETTE TRANSPORTER SUBFAMILY A ABCA"/>
    <property type="match status" value="1"/>
</dbReference>
<feature type="transmembrane region" description="Helical" evidence="10">
    <location>
        <begin position="148"/>
        <end position="166"/>
    </location>
</feature>
<dbReference type="GO" id="GO:0140359">
    <property type="term" value="F:ABC-type transporter activity"/>
    <property type="evidence" value="ECO:0007669"/>
    <property type="project" value="InterPro"/>
</dbReference>
<evidence type="ECO:0000256" key="7">
    <source>
        <dbReference type="ARBA" id="ARBA00022840"/>
    </source>
</evidence>
<evidence type="ECO:0000313" key="12">
    <source>
        <dbReference type="Ensembl" id="ENSACLP00000048768.1"/>
    </source>
</evidence>
<dbReference type="Proteomes" id="UP000265100">
    <property type="component" value="Chromosome 8"/>
</dbReference>
<dbReference type="Ensembl" id="ENSACLT00000067124.1">
    <property type="protein sequence ID" value="ENSACLP00000048768.1"/>
    <property type="gene ID" value="ENSACLG00000019760.2"/>
</dbReference>
<feature type="transmembrane region" description="Helical" evidence="10">
    <location>
        <begin position="48"/>
        <end position="70"/>
    </location>
</feature>
<evidence type="ECO:0000256" key="4">
    <source>
        <dbReference type="ARBA" id="ARBA00022692"/>
    </source>
</evidence>
<name>A0AAX7SWG1_ASTCA</name>
<comment type="similarity">
    <text evidence="2">Belongs to the ABC transporter superfamily. ABCA family.</text>
</comment>
<sequence length="1289" mass="143778">VNCRAANYWYSGFIHLQSLIDAAIIQVRQAVMMGQPGSVEVQKFPHALISIYLVLAFTPFVTFLIVNVAAEKEHRLKDTMTMMGLYDTAFWLSWGLLYAALVTTMSILMAIIATYTALFPNSNFLVIFFLIFLYGISSVSRPKFASTVGSMLTVVFGCLSLFTVLVKDFPQPLVWLLCLLSPSAFSIGIAQVVYLEAQGDGAVFSSLTNGPHPLYFGMRRSLVYFLKPSYWSKHRKRYVEVSSVYDTELNGAPGGDESIEPVSPEFRGKEAIRINNIRKVYKEKDNVVEALRGLTFDIYEGQITALLGHSGAGKSTLMNILCGICPPTNGTATIYGSPVAEIADASEMKQLVGICPQFNIIFDVLTVEEHLRIFAAIKGIPRADIDAEVTKVLKDLDLEKIMTAQAKNLSGGQKRKLSVGIAILGDPKILLLDEPTAGMDPYSRHQVWSLLKSRRAGRVTVLSTHYMDEADILADRKAVISQGQLKCVGSSLYLKIKCGVGYHLSEACDAEKITSLVKQHVPKAKLSRQHEAELTFTLPFESMDTFPGLFSELDSQPRLGIVNYGVSMTTLEDVFLRLEAEAEVDQAGECVQADDECDTASLDDTDQRLLTFSDTKSDVVTGHALWRQQFRVSGLMLSGNKLRLCRRRSAHLCLDRCPCDAAENGCMDDFSRAFFVPTGSDISDFIHNIESQDIKVEMMKQSDYMAAAPHSAAINVTRSSKVTLILHRLNLITDIRLDETGAPPPTFNVSRCSCCSQSALCLRAAEHRATQSHFSSLLCFILGVLSPLQIKCRSTLRISGLVPSAYWCGQAAVDIPFYYLILSFILYSSVIQHIRDFISWLLPAMILFTYVSSFGFARVQSNRDFFSVISMMVRLKHVILNKPAAAVFSSSSFFFFSLISSQSKAKVERNLEEGQNEDEDVQMERARVKEALSCQSCEEKPVVVVSNLKKQYKGRREGFSLSKKRKLATKNVSFCVRKGEVLGLLGPNGAGKSTIMHMLAGDTDPTAGQVLLGDYSTEFRSVDNPLEHVGYCPQVNPLWPRVTLQEHLEIYAAIKGLKGEDVPGIIKRVVNALELKDHLHKQAKTLSAGLKRKLCFALSMIGNPQIVLLDEPSSGMDPKSKQRMWRAMRAAFKNRQRGAILTTHYMEEAEAVCDRVAIMVSGQLRCIGSIQHLKGKYGRGYSLEVKLREELTGLQQVALLHKEILRIFPHAARQESFATLMVYKIPMEDVQSLAKSFSQLESAKQTFNFEEYNFSQSTLEQVFMEFAKEQENEEDEQHISEPHLLTYWH</sequence>
<keyword evidence="3" id="KW-0813">Transport</keyword>
<dbReference type="Pfam" id="PF23321">
    <property type="entry name" value="R1_ABCA1"/>
    <property type="match status" value="1"/>
</dbReference>
<accession>A0AAX7SWG1</accession>
<dbReference type="FunFam" id="3.40.50.300:FF:000436">
    <property type="entry name" value="ATP binding cassette subfamily A member 9"/>
    <property type="match status" value="1"/>
</dbReference>
<evidence type="ECO:0000256" key="3">
    <source>
        <dbReference type="ARBA" id="ARBA00022448"/>
    </source>
</evidence>
<keyword evidence="5" id="KW-0677">Repeat</keyword>
<evidence type="ECO:0000256" key="9">
    <source>
        <dbReference type="ARBA" id="ARBA00023136"/>
    </source>
</evidence>
<dbReference type="InterPro" id="IPR056264">
    <property type="entry name" value="R2_ABCA1-4-like"/>
</dbReference>
<organism evidence="12 13">
    <name type="scientific">Astatotilapia calliptera</name>
    <name type="common">Eastern happy</name>
    <name type="synonym">Chromis callipterus</name>
    <dbReference type="NCBI Taxonomy" id="8154"/>
    <lineage>
        <taxon>Eukaryota</taxon>
        <taxon>Metazoa</taxon>
        <taxon>Chordata</taxon>
        <taxon>Craniata</taxon>
        <taxon>Vertebrata</taxon>
        <taxon>Euteleostomi</taxon>
        <taxon>Actinopterygii</taxon>
        <taxon>Neopterygii</taxon>
        <taxon>Teleostei</taxon>
        <taxon>Neoteleostei</taxon>
        <taxon>Acanthomorphata</taxon>
        <taxon>Ovalentaria</taxon>
        <taxon>Cichlomorphae</taxon>
        <taxon>Cichliformes</taxon>
        <taxon>Cichlidae</taxon>
        <taxon>African cichlids</taxon>
        <taxon>Pseudocrenilabrinae</taxon>
        <taxon>Haplochromini</taxon>
        <taxon>Astatotilapia</taxon>
    </lineage>
</organism>
<dbReference type="GeneTree" id="ENSGT00940000158172"/>
<dbReference type="Pfam" id="PF12698">
    <property type="entry name" value="ABC2_membrane_3"/>
    <property type="match status" value="1"/>
</dbReference>
<evidence type="ECO:0000256" key="10">
    <source>
        <dbReference type="SAM" id="Phobius"/>
    </source>
</evidence>
<comment type="subcellular location">
    <subcellularLocation>
        <location evidence="1">Membrane</location>
        <topology evidence="1">Multi-pass membrane protein</topology>
    </subcellularLocation>
</comment>
<keyword evidence="4 10" id="KW-0812">Transmembrane</keyword>
<feature type="transmembrane region" description="Helical" evidence="10">
    <location>
        <begin position="837"/>
        <end position="857"/>
    </location>
</feature>
<evidence type="ECO:0000256" key="5">
    <source>
        <dbReference type="ARBA" id="ARBA00022737"/>
    </source>
</evidence>
<dbReference type="SMART" id="SM00382">
    <property type="entry name" value="AAA"/>
    <property type="match status" value="2"/>
</dbReference>
<dbReference type="PROSITE" id="PS50893">
    <property type="entry name" value="ABC_TRANSPORTER_2"/>
    <property type="match status" value="2"/>
</dbReference>
<dbReference type="GO" id="GO:0016887">
    <property type="term" value="F:ATP hydrolysis activity"/>
    <property type="evidence" value="ECO:0007669"/>
    <property type="project" value="InterPro"/>
</dbReference>
<feature type="transmembrane region" description="Helical" evidence="10">
    <location>
        <begin position="811"/>
        <end position="831"/>
    </location>
</feature>
<keyword evidence="9 10" id="KW-0472">Membrane</keyword>
<protein>
    <recommendedName>
        <fullName evidence="11">ABC transporter domain-containing protein</fullName>
    </recommendedName>
</protein>
<evidence type="ECO:0000259" key="11">
    <source>
        <dbReference type="PROSITE" id="PS50893"/>
    </source>
</evidence>
<dbReference type="PROSITE" id="PS00211">
    <property type="entry name" value="ABC_TRANSPORTER_1"/>
    <property type="match status" value="1"/>
</dbReference>
<dbReference type="InterPro" id="IPR017871">
    <property type="entry name" value="ABC_transporter-like_CS"/>
</dbReference>
<dbReference type="SUPFAM" id="SSF52540">
    <property type="entry name" value="P-loop containing nucleoside triphosphate hydrolases"/>
    <property type="match status" value="2"/>
</dbReference>
<feature type="domain" description="ABC transporter" evidence="11">
    <location>
        <begin position="943"/>
        <end position="1186"/>
    </location>
</feature>
<dbReference type="FunFam" id="3.40.50.300:FF:000335">
    <property type="entry name" value="ATP binding cassette subfamily A member 5"/>
    <property type="match status" value="1"/>
</dbReference>
<feature type="domain" description="ABC transporter" evidence="11">
    <location>
        <begin position="272"/>
        <end position="507"/>
    </location>
</feature>
<reference evidence="12 13" key="1">
    <citation type="submission" date="2018-05" db="EMBL/GenBank/DDBJ databases">
        <authorList>
            <person name="Datahose"/>
        </authorList>
    </citation>
    <scope>NUCLEOTIDE SEQUENCE</scope>
</reference>